<dbReference type="STRING" id="39962.Lmor_2483"/>
<dbReference type="NCBIfam" id="NF042415">
    <property type="entry name" value="STY0301_fam"/>
    <property type="match status" value="1"/>
</dbReference>
<protein>
    <submittedName>
        <fullName evidence="3">Uncharacterized protein</fullName>
    </submittedName>
</protein>
<name>A0A378JV49_9GAMM</name>
<feature type="signal peptide" evidence="1">
    <location>
        <begin position="1"/>
        <end position="21"/>
    </location>
</feature>
<evidence type="ECO:0000313" key="5">
    <source>
        <dbReference type="Proteomes" id="UP000254040"/>
    </source>
</evidence>
<dbReference type="AlphaFoldDB" id="A0A378JV49"/>
<evidence type="ECO:0000313" key="3">
    <source>
        <dbReference type="EMBL" id="STX62316.1"/>
    </source>
</evidence>
<dbReference type="Proteomes" id="UP000054985">
    <property type="component" value="Unassembled WGS sequence"/>
</dbReference>
<accession>A0A378JV49</accession>
<keyword evidence="1" id="KW-0732">Signal</keyword>
<sequence length="141" mass="16437">MIYWKFLISLTLIGCSAMVRAELYQPQCPQEIKTTERINEIPKGWETIKGIEHNYWSNISFYSDHPDKMASLKPDFANQKKAKWVFSPQELIYLVCHYNKSSIELTQPLPPKTTQCTLTYNPNLMGDRGFLPEKIECMKQS</sequence>
<dbReference type="InterPro" id="IPR049973">
    <property type="entry name" value="STY0301-like"/>
</dbReference>
<dbReference type="EMBL" id="LNYN01000035">
    <property type="protein sequence ID" value="KTD31607.1"/>
    <property type="molecule type" value="Genomic_DNA"/>
</dbReference>
<organism evidence="3 5">
    <name type="scientific">Legionella moravica</name>
    <dbReference type="NCBI Taxonomy" id="39962"/>
    <lineage>
        <taxon>Bacteria</taxon>
        <taxon>Pseudomonadati</taxon>
        <taxon>Pseudomonadota</taxon>
        <taxon>Gammaproteobacteria</taxon>
        <taxon>Legionellales</taxon>
        <taxon>Legionellaceae</taxon>
        <taxon>Legionella</taxon>
    </lineage>
</organism>
<evidence type="ECO:0000313" key="2">
    <source>
        <dbReference type="EMBL" id="KTD31607.1"/>
    </source>
</evidence>
<evidence type="ECO:0000256" key="1">
    <source>
        <dbReference type="SAM" id="SignalP"/>
    </source>
</evidence>
<dbReference type="OrthoDB" id="8756528at2"/>
<keyword evidence="4" id="KW-1185">Reference proteome</keyword>
<gene>
    <name evidence="2" type="ORF">Lmor_2483</name>
    <name evidence="3" type="ORF">NCTC12239_01238</name>
</gene>
<reference evidence="3 5" key="2">
    <citation type="submission" date="2018-06" db="EMBL/GenBank/DDBJ databases">
        <authorList>
            <consortium name="Pathogen Informatics"/>
            <person name="Doyle S."/>
        </authorList>
    </citation>
    <scope>NUCLEOTIDE SEQUENCE [LARGE SCALE GENOMIC DNA]</scope>
    <source>
        <strain evidence="3 5">NCTC12239</strain>
    </source>
</reference>
<dbReference type="EMBL" id="UGOG01000001">
    <property type="protein sequence ID" value="STX62316.1"/>
    <property type="molecule type" value="Genomic_DNA"/>
</dbReference>
<proteinExistence type="predicted"/>
<dbReference type="Proteomes" id="UP000254040">
    <property type="component" value="Unassembled WGS sequence"/>
</dbReference>
<evidence type="ECO:0000313" key="4">
    <source>
        <dbReference type="Proteomes" id="UP000054985"/>
    </source>
</evidence>
<dbReference type="RefSeq" id="WP_028383888.1">
    <property type="nucleotide sequence ID" value="NZ_CAAAJG010000051.1"/>
</dbReference>
<reference evidence="2 4" key="1">
    <citation type="submission" date="2015-11" db="EMBL/GenBank/DDBJ databases">
        <title>Genomic analysis of 38 Legionella species identifies large and diverse effector repertoires.</title>
        <authorList>
            <person name="Burstein D."/>
            <person name="Amaro F."/>
            <person name="Zusman T."/>
            <person name="Lifshitz Z."/>
            <person name="Cohen O."/>
            <person name="Gilbert J.A."/>
            <person name="Pupko T."/>
            <person name="Shuman H.A."/>
            <person name="Segal G."/>
        </authorList>
    </citation>
    <scope>NUCLEOTIDE SEQUENCE [LARGE SCALE GENOMIC DNA]</scope>
    <source>
        <strain evidence="2 4">ATCC 43877</strain>
    </source>
</reference>
<feature type="chain" id="PRO_5016722471" evidence="1">
    <location>
        <begin position="22"/>
        <end position="141"/>
    </location>
</feature>